<feature type="binding site" evidence="4">
    <location>
        <position position="288"/>
    </location>
    <ligand>
        <name>pyridoxal 5'-phosphate</name>
        <dbReference type="ChEBI" id="CHEBI:597326"/>
    </ligand>
</feature>
<comment type="pathway">
    <text evidence="4 6">Amino-acid degradation; L-kynurenine degradation; L-alanine and anthranilate from L-kynurenine: step 1/1.</text>
</comment>
<dbReference type="InterPro" id="IPR010111">
    <property type="entry name" value="Kynureninase"/>
</dbReference>
<dbReference type="EC" id="3.7.1.3" evidence="4 5"/>
<keyword evidence="1 4" id="KW-0662">Pyridine nucleotide biosynthesis</keyword>
<dbReference type="GO" id="GO:0030429">
    <property type="term" value="F:kynureninase activity"/>
    <property type="evidence" value="ECO:0007669"/>
    <property type="project" value="UniProtKB-UniRule"/>
</dbReference>
<feature type="binding site" evidence="4">
    <location>
        <begin position="131"/>
        <end position="134"/>
    </location>
    <ligand>
        <name>pyridoxal 5'-phosphate</name>
        <dbReference type="ChEBI" id="CHEBI:597326"/>
    </ligand>
</feature>
<dbReference type="Pfam" id="PF22580">
    <property type="entry name" value="KYNU_C"/>
    <property type="match status" value="1"/>
</dbReference>
<feature type="binding site" evidence="4">
    <location>
        <position position="210"/>
    </location>
    <ligand>
        <name>pyridoxal 5'-phosphate</name>
        <dbReference type="ChEBI" id="CHEBI:597326"/>
    </ligand>
</feature>
<dbReference type="GO" id="GO:0030170">
    <property type="term" value="F:pyridoxal phosphate binding"/>
    <property type="evidence" value="ECO:0007669"/>
    <property type="project" value="UniProtKB-UniRule"/>
</dbReference>
<dbReference type="GO" id="GO:0005737">
    <property type="term" value="C:cytoplasm"/>
    <property type="evidence" value="ECO:0007669"/>
    <property type="project" value="UniProtKB-UniRule"/>
</dbReference>
<dbReference type="PANTHER" id="PTHR14084:SF0">
    <property type="entry name" value="KYNURENINASE"/>
    <property type="match status" value="1"/>
</dbReference>
<evidence type="ECO:0000256" key="1">
    <source>
        <dbReference type="ARBA" id="ARBA00022642"/>
    </source>
</evidence>
<organism evidence="7 8">
    <name type="scientific">Pseudidiomarina halophila</name>
    <dbReference type="NCBI Taxonomy" id="1449799"/>
    <lineage>
        <taxon>Bacteria</taxon>
        <taxon>Pseudomonadati</taxon>
        <taxon>Pseudomonadota</taxon>
        <taxon>Gammaproteobacteria</taxon>
        <taxon>Alteromonadales</taxon>
        <taxon>Idiomarinaceae</taxon>
        <taxon>Pseudidiomarina</taxon>
    </lineage>
</organism>
<comment type="pathway">
    <text evidence="4 6">Cofactor biosynthesis; NAD(+) biosynthesis; quinolinate from L-kynurenine: step 2/3.</text>
</comment>
<dbReference type="InterPro" id="IPR015422">
    <property type="entry name" value="PyrdxlP-dep_Trfase_small"/>
</dbReference>
<dbReference type="UniPathway" id="UPA00334">
    <property type="reaction ID" value="UER00455"/>
</dbReference>
<dbReference type="Gene3D" id="3.90.1150.10">
    <property type="entry name" value="Aspartate Aminotransferase, domain 1"/>
    <property type="match status" value="1"/>
</dbReference>
<reference evidence="8" key="1">
    <citation type="journal article" date="2018" name="Front. Microbiol.">
        <title>Genome-Based Analysis Reveals the Taxonomy and Diversity of the Family Idiomarinaceae.</title>
        <authorList>
            <person name="Liu Y."/>
            <person name="Lai Q."/>
            <person name="Shao Z."/>
        </authorList>
    </citation>
    <scope>NUCLEOTIDE SEQUENCE [LARGE SCALE GENOMIC DNA]</scope>
    <source>
        <strain evidence="8">BH195</strain>
    </source>
</reference>
<comment type="catalytic activity">
    <reaction evidence="6">
        <text>3-hydroxy-L-kynurenine + H2O = 3-hydroxyanthranilate + L-alanine + H(+)</text>
        <dbReference type="Rhea" id="RHEA:25143"/>
        <dbReference type="ChEBI" id="CHEBI:15377"/>
        <dbReference type="ChEBI" id="CHEBI:15378"/>
        <dbReference type="ChEBI" id="CHEBI:36559"/>
        <dbReference type="ChEBI" id="CHEBI:57972"/>
        <dbReference type="ChEBI" id="CHEBI:58125"/>
        <dbReference type="EC" id="3.7.1.3"/>
    </reaction>
</comment>
<feature type="binding site" evidence="4">
    <location>
        <position position="96"/>
    </location>
    <ligand>
        <name>pyridoxal 5'-phosphate</name>
        <dbReference type="ChEBI" id="CHEBI:597326"/>
    </ligand>
</feature>
<dbReference type="UniPathway" id="UPA00253">
    <property type="reaction ID" value="UER00329"/>
</dbReference>
<keyword evidence="3 4" id="KW-0663">Pyridoxal phosphate</keyword>
<keyword evidence="8" id="KW-1185">Reference proteome</keyword>
<dbReference type="HAMAP" id="MF_01970">
    <property type="entry name" value="Kynureninase"/>
    <property type="match status" value="1"/>
</dbReference>
<protein>
    <recommendedName>
        <fullName evidence="4 5">Kynureninase</fullName>
        <ecNumber evidence="4 5">3.7.1.3</ecNumber>
    </recommendedName>
    <alternativeName>
        <fullName evidence="4">L-kynurenine hydrolase</fullName>
    </alternativeName>
</protein>
<dbReference type="RefSeq" id="WP_126764508.1">
    <property type="nucleotide sequence ID" value="NZ_JBHLTZ010000014.1"/>
</dbReference>
<keyword evidence="2 4" id="KW-0378">Hydrolase</keyword>
<comment type="cofactor">
    <cofactor evidence="4 6">
        <name>pyridoxal 5'-phosphate</name>
        <dbReference type="ChEBI" id="CHEBI:597326"/>
    </cofactor>
</comment>
<feature type="modified residue" description="N6-(pyridoxal phosphate)lysine" evidence="4">
    <location>
        <position position="233"/>
    </location>
</feature>
<dbReference type="PANTHER" id="PTHR14084">
    <property type="entry name" value="KYNURENINASE"/>
    <property type="match status" value="1"/>
</dbReference>
<dbReference type="GO" id="GO:0019441">
    <property type="term" value="P:L-tryptophan catabolic process to kynurenine"/>
    <property type="evidence" value="ECO:0007669"/>
    <property type="project" value="TreeGrafter"/>
</dbReference>
<feature type="binding site" evidence="4">
    <location>
        <position position="207"/>
    </location>
    <ligand>
        <name>pyridoxal 5'-phosphate</name>
        <dbReference type="ChEBI" id="CHEBI:597326"/>
    </ligand>
</feature>
<comment type="catalytic activity">
    <reaction evidence="4 6">
        <text>L-kynurenine + H2O = anthranilate + L-alanine + H(+)</text>
        <dbReference type="Rhea" id="RHEA:16813"/>
        <dbReference type="ChEBI" id="CHEBI:15377"/>
        <dbReference type="ChEBI" id="CHEBI:15378"/>
        <dbReference type="ChEBI" id="CHEBI:16567"/>
        <dbReference type="ChEBI" id="CHEBI:57959"/>
        <dbReference type="ChEBI" id="CHEBI:57972"/>
        <dbReference type="EC" id="3.7.1.3"/>
    </reaction>
</comment>
<feature type="binding site" evidence="4">
    <location>
        <position position="178"/>
    </location>
    <ligand>
        <name>pyridoxal 5'-phosphate</name>
        <dbReference type="ChEBI" id="CHEBI:597326"/>
    </ligand>
</feature>
<dbReference type="InterPro" id="IPR015424">
    <property type="entry name" value="PyrdxlP-dep_Trfase"/>
</dbReference>
<evidence type="ECO:0000256" key="6">
    <source>
        <dbReference type="PIRNR" id="PIRNR038800"/>
    </source>
</evidence>
<evidence type="ECO:0000256" key="5">
    <source>
        <dbReference type="NCBIfam" id="TIGR01814"/>
    </source>
</evidence>
<dbReference type="GO" id="GO:0043420">
    <property type="term" value="P:anthranilate metabolic process"/>
    <property type="evidence" value="ECO:0007669"/>
    <property type="project" value="TreeGrafter"/>
</dbReference>
<dbReference type="PIRSF" id="PIRSF038800">
    <property type="entry name" value="KYNU"/>
    <property type="match status" value="1"/>
</dbReference>
<dbReference type="GO" id="GO:0097053">
    <property type="term" value="P:L-kynurenine catabolic process"/>
    <property type="evidence" value="ECO:0007669"/>
    <property type="project" value="UniProtKB-UniRule"/>
</dbReference>
<name>A0A432XSH0_9GAMM</name>
<dbReference type="InterPro" id="IPR015421">
    <property type="entry name" value="PyrdxlP-dep_Trfase_major"/>
</dbReference>
<dbReference type="SUPFAM" id="SSF53383">
    <property type="entry name" value="PLP-dependent transferases"/>
    <property type="match status" value="1"/>
</dbReference>
<dbReference type="Proteomes" id="UP000287198">
    <property type="component" value="Unassembled WGS sequence"/>
</dbReference>
<evidence type="ECO:0000313" key="8">
    <source>
        <dbReference type="Proteomes" id="UP000287198"/>
    </source>
</evidence>
<dbReference type="NCBIfam" id="TIGR01814">
    <property type="entry name" value="kynureninase"/>
    <property type="match status" value="1"/>
</dbReference>
<dbReference type="GO" id="GO:0019805">
    <property type="term" value="P:quinolinate biosynthetic process"/>
    <property type="evidence" value="ECO:0007669"/>
    <property type="project" value="UniProtKB-UniRule"/>
</dbReference>
<feature type="binding site" evidence="4">
    <location>
        <position position="232"/>
    </location>
    <ligand>
        <name>pyridoxal 5'-phosphate</name>
        <dbReference type="ChEBI" id="CHEBI:597326"/>
    </ligand>
</feature>
<dbReference type="AlphaFoldDB" id="A0A432XSH0"/>
<sequence length="422" mass="46129">MNFAELERRDAADPLAELRNHFVIPKNTVYLDGNSLGLLTHATQRRVADVTGQQWGQDGISSWNQHGWVHLPRTVGDKLAPIIGAQPGQVICCDSISVNLFKALSAAFTVLDARGESRRARKQVLSTADNFPTDLYMVQGLQQLVGAENCELVLAEEAELLANLAHHITAETAIVMLTEVNFRSGRRLPMAEIIQQAHAVGAVVIVDLAHSAGALPVELDEWQADFAVGCTYKYLNGGPGAPAFIYVAERHLPTVTQPLSGWFGHAQPFAFDATFAAATGIEKMLSGTPSILAMSAVDAALDAFSDVSMEQVREKSVQLAEVFLALLDESGLAGEFDCISPLDSEQRGSQLSFAHPEAYAICQALIERKVIADFRAPNYLRFGFTPLYTSFKDVGLALQRLQEIMQTRTYLEPRFQTRQAVT</sequence>
<dbReference type="OrthoDB" id="9812626at2"/>
<proteinExistence type="inferred from homology"/>
<feature type="binding site" evidence="4">
    <location>
        <position position="262"/>
    </location>
    <ligand>
        <name>pyridoxal 5'-phosphate</name>
        <dbReference type="ChEBI" id="CHEBI:597326"/>
    </ligand>
</feature>
<dbReference type="GO" id="GO:0009435">
    <property type="term" value="P:NAD+ biosynthetic process"/>
    <property type="evidence" value="ECO:0007669"/>
    <property type="project" value="UniProtKB-UniRule"/>
</dbReference>
<dbReference type="Gene3D" id="3.40.640.10">
    <property type="entry name" value="Type I PLP-dependent aspartate aminotransferase-like (Major domain)"/>
    <property type="match status" value="1"/>
</dbReference>
<comment type="similarity">
    <text evidence="4 6">Belongs to the kynureninase family.</text>
</comment>
<evidence type="ECO:0000256" key="4">
    <source>
        <dbReference type="HAMAP-Rule" id="MF_01970"/>
    </source>
</evidence>
<feature type="binding site" evidence="4">
    <location>
        <position position="97"/>
    </location>
    <ligand>
        <name>pyridoxal 5'-phosphate</name>
        <dbReference type="ChEBI" id="CHEBI:597326"/>
    </ligand>
</feature>
<dbReference type="EMBL" id="PIPW01000004">
    <property type="protein sequence ID" value="RUO51640.1"/>
    <property type="molecule type" value="Genomic_DNA"/>
</dbReference>
<evidence type="ECO:0000313" key="7">
    <source>
        <dbReference type="EMBL" id="RUO51640.1"/>
    </source>
</evidence>
<comment type="subunit">
    <text evidence="4 6">Homodimer.</text>
</comment>
<accession>A0A432XSH0</accession>
<gene>
    <name evidence="4 7" type="primary">kynU</name>
    <name evidence="7" type="ORF">CWI69_11255</name>
</gene>
<evidence type="ECO:0000256" key="3">
    <source>
        <dbReference type="ARBA" id="ARBA00022898"/>
    </source>
</evidence>
<evidence type="ECO:0000256" key="2">
    <source>
        <dbReference type="ARBA" id="ARBA00022801"/>
    </source>
</evidence>
<comment type="function">
    <text evidence="4 6">Catalyzes the cleavage of L-kynurenine (L-Kyn) and L-3-hydroxykynurenine (L-3OHKyn) into anthranilic acid (AA) and 3-hydroxyanthranilic acid (3-OHAA), respectively.</text>
</comment>
<comment type="caution">
    <text evidence="7">The sequence shown here is derived from an EMBL/GenBank/DDBJ whole genome shotgun (WGS) entry which is preliminary data.</text>
</comment>